<dbReference type="Proteomes" id="UP000422644">
    <property type="component" value="Chromosome"/>
</dbReference>
<organism evidence="2 3">
    <name type="scientific">Leptotrichia trevisanii</name>
    <dbReference type="NCBI Taxonomy" id="109328"/>
    <lineage>
        <taxon>Bacteria</taxon>
        <taxon>Fusobacteriati</taxon>
        <taxon>Fusobacteriota</taxon>
        <taxon>Fusobacteriia</taxon>
        <taxon>Fusobacteriales</taxon>
        <taxon>Leptotrichiaceae</taxon>
        <taxon>Leptotrichia</taxon>
    </lineage>
</organism>
<keyword evidence="3" id="KW-1185">Reference proteome</keyword>
<dbReference type="AlphaFoldDB" id="A0A510K3E2"/>
<keyword evidence="1" id="KW-0472">Membrane</keyword>
<gene>
    <name evidence="2" type="ORF">JMUB3870_1183</name>
</gene>
<feature type="transmembrane region" description="Helical" evidence="1">
    <location>
        <begin position="217"/>
        <end position="236"/>
    </location>
</feature>
<protein>
    <submittedName>
        <fullName evidence="2">Uncharacterized protein</fullName>
    </submittedName>
</protein>
<dbReference type="EMBL" id="AP019831">
    <property type="protein sequence ID" value="BBM45065.1"/>
    <property type="molecule type" value="Genomic_DNA"/>
</dbReference>
<feature type="transmembrane region" description="Helical" evidence="1">
    <location>
        <begin position="191"/>
        <end position="211"/>
    </location>
</feature>
<name>A0A510K3E2_9FUSO</name>
<dbReference type="RefSeq" id="WP_155282687.1">
    <property type="nucleotide sequence ID" value="NZ_AP019831.1"/>
</dbReference>
<dbReference type="OrthoDB" id="9882732at2"/>
<reference evidence="2 3" key="1">
    <citation type="submission" date="2019-07" db="EMBL/GenBank/DDBJ databases">
        <title>Complete Genome Sequence of Leptotrichia trevisanii Strain JMUB3870.</title>
        <authorList>
            <person name="Watanabe S."/>
            <person name="Cui L."/>
        </authorList>
    </citation>
    <scope>NUCLEOTIDE SEQUENCE [LARGE SCALE GENOMIC DNA]</scope>
    <source>
        <strain evidence="2 3">JMUB3870</strain>
    </source>
</reference>
<evidence type="ECO:0000256" key="1">
    <source>
        <dbReference type="SAM" id="Phobius"/>
    </source>
</evidence>
<keyword evidence="1" id="KW-0812">Transmembrane</keyword>
<sequence length="345" mass="41801">MNTEVYEKSFFEKKIVIKNEIIYYFEDDDLKEAIYVEKFDKRVIETEYVNKEGLSLFLEIITPEPNYKIRDKNKYKELIKYKKLKFLDGKEIDVSELDDYEFKKLGDCIESLKTKRLILDEQKFHMKDELINEWIWNYDSRKISREKLQEKYDEQIKDNEAREKFLSNYEKKVFKIRKAELLDDFKKNSGFVNFLNLSFTEVFYYVLTLGILAYVKFLNPVMVVIILFIIIVKFLIKKNNLRKKLEALIYSITFYQDKIVIDTGDYINRIKVEEIISMAVDKASKYNLEFRISKKREEIRCNFGITFTKMVDYELIKSEQKKFFEILEEIPKWCVMNNIEFKIEN</sequence>
<accession>A0A510K3E2</accession>
<evidence type="ECO:0000313" key="2">
    <source>
        <dbReference type="EMBL" id="BBM45065.1"/>
    </source>
</evidence>
<keyword evidence="1" id="KW-1133">Transmembrane helix</keyword>
<proteinExistence type="predicted"/>
<evidence type="ECO:0000313" key="3">
    <source>
        <dbReference type="Proteomes" id="UP000422644"/>
    </source>
</evidence>